<reference evidence="2 3" key="1">
    <citation type="submission" date="2019-12" db="EMBL/GenBank/DDBJ databases">
        <title>Isolation and characterization of three novel carbon monoxide-oxidizing members of Halobacteria from salione crusts and soils.</title>
        <authorList>
            <person name="Myers M.R."/>
            <person name="King G.M."/>
        </authorList>
    </citation>
    <scope>NUCLEOTIDE SEQUENCE [LARGE SCALE GENOMIC DNA]</scope>
    <source>
        <strain evidence="2 3">WSH3</strain>
    </source>
</reference>
<proteinExistence type="predicted"/>
<keyword evidence="1" id="KW-1133">Transmembrane helix</keyword>
<dbReference type="RefSeq" id="WP_159763528.1">
    <property type="nucleotide sequence ID" value="NZ_WUUT01000002.1"/>
</dbReference>
<dbReference type="AlphaFoldDB" id="A0A6B0T5D5"/>
<evidence type="ECO:0000313" key="2">
    <source>
        <dbReference type="EMBL" id="MXR51396.1"/>
    </source>
</evidence>
<keyword evidence="1" id="KW-0812">Transmembrane</keyword>
<name>A0A6B0T5D5_9EURY</name>
<protein>
    <submittedName>
        <fullName evidence="2">Uncharacterized protein</fullName>
    </submittedName>
</protein>
<comment type="caution">
    <text evidence="2">The sequence shown here is derived from an EMBL/GenBank/DDBJ whole genome shotgun (WGS) entry which is preliminary data.</text>
</comment>
<gene>
    <name evidence="2" type="ORF">GRX03_07240</name>
</gene>
<evidence type="ECO:0000313" key="3">
    <source>
        <dbReference type="Proteomes" id="UP000466535"/>
    </source>
</evidence>
<dbReference type="Proteomes" id="UP000466535">
    <property type="component" value="Unassembled WGS sequence"/>
</dbReference>
<keyword evidence="3" id="KW-1185">Reference proteome</keyword>
<dbReference type="OrthoDB" id="351248at2157"/>
<dbReference type="EMBL" id="WUUT01000002">
    <property type="protein sequence ID" value="MXR51396.1"/>
    <property type="molecule type" value="Genomic_DNA"/>
</dbReference>
<dbReference type="Pfam" id="PF25949">
    <property type="entry name" value="DUF7987"/>
    <property type="match status" value="1"/>
</dbReference>
<feature type="transmembrane region" description="Helical" evidence="1">
    <location>
        <begin position="45"/>
        <end position="65"/>
    </location>
</feature>
<feature type="transmembrane region" description="Helical" evidence="1">
    <location>
        <begin position="21"/>
        <end position="39"/>
    </location>
</feature>
<evidence type="ECO:0000256" key="1">
    <source>
        <dbReference type="SAM" id="Phobius"/>
    </source>
</evidence>
<feature type="transmembrane region" description="Helical" evidence="1">
    <location>
        <begin position="77"/>
        <end position="96"/>
    </location>
</feature>
<keyword evidence="1" id="KW-0472">Membrane</keyword>
<organism evidence="2 3">
    <name type="scientific">Halovenus carboxidivorans</name>
    <dbReference type="NCBI Taxonomy" id="2692199"/>
    <lineage>
        <taxon>Archaea</taxon>
        <taxon>Methanobacteriati</taxon>
        <taxon>Methanobacteriota</taxon>
        <taxon>Stenosarchaea group</taxon>
        <taxon>Halobacteria</taxon>
        <taxon>Halobacteriales</taxon>
        <taxon>Haloarculaceae</taxon>
        <taxon>Halovenus</taxon>
    </lineage>
</organism>
<sequence>MPDRNADSAVSAILRGSTWDLLLGVTYVVTGVALLVSLFTGSLELVVAALVSILLLVVLSLGTAIRREGLVTEENGIIAACVLTAMGLLFVLSAETALSSEVIFGIVFFVGVIVPHLLVSARTEPSP</sequence>
<feature type="transmembrane region" description="Helical" evidence="1">
    <location>
        <begin position="102"/>
        <end position="121"/>
    </location>
</feature>
<dbReference type="InterPro" id="IPR058293">
    <property type="entry name" value="DUF7987"/>
</dbReference>
<accession>A0A6B0T5D5</accession>